<organism evidence="2 3">
    <name type="scientific">Hevea brasiliensis</name>
    <name type="common">Para rubber tree</name>
    <name type="synonym">Siphonia brasiliensis</name>
    <dbReference type="NCBI Taxonomy" id="3981"/>
    <lineage>
        <taxon>Eukaryota</taxon>
        <taxon>Viridiplantae</taxon>
        <taxon>Streptophyta</taxon>
        <taxon>Embryophyta</taxon>
        <taxon>Tracheophyta</taxon>
        <taxon>Spermatophyta</taxon>
        <taxon>Magnoliopsida</taxon>
        <taxon>eudicotyledons</taxon>
        <taxon>Gunneridae</taxon>
        <taxon>Pentapetalae</taxon>
        <taxon>rosids</taxon>
        <taxon>fabids</taxon>
        <taxon>Malpighiales</taxon>
        <taxon>Euphorbiaceae</taxon>
        <taxon>Crotonoideae</taxon>
        <taxon>Micrandreae</taxon>
        <taxon>Hevea</taxon>
    </lineage>
</organism>
<dbReference type="Pfam" id="PF08718">
    <property type="entry name" value="GLTP"/>
    <property type="match status" value="1"/>
</dbReference>
<protein>
    <recommendedName>
        <fullName evidence="1">Glycolipid transfer protein domain-containing protein</fullName>
    </recommendedName>
</protein>
<name>A0ABQ9MAM3_HEVBR</name>
<dbReference type="Proteomes" id="UP001174677">
    <property type="component" value="Chromosome 7"/>
</dbReference>
<dbReference type="PANTHER" id="PTHR10219:SF96">
    <property type="entry name" value="TRANSFER PROTEIN, PUTATIVE-RELATED"/>
    <property type="match status" value="1"/>
</dbReference>
<dbReference type="InterPro" id="IPR036497">
    <property type="entry name" value="GLTP_sf"/>
</dbReference>
<sequence length="210" mass="23641">MDGGTVFTASLQGIQQIKSRDGEILTRPFLDVCKTILPVIDSFVSAMSFAKSDIGGNISRLENKYSSNPSEFNLLYSIVRSEIDSKTVSFASFLGCSRAMDFLVELFRNLLAHPDWRMTQVCSYSYIKTLKKWHNWLASSRFSVASKLAPDRKKFMDVISGKGDVNADVEKFCTNFSPFLDENYKFLLRFNANDLSTFLQASVGVDDMKA</sequence>
<evidence type="ECO:0000259" key="1">
    <source>
        <dbReference type="Pfam" id="PF08718"/>
    </source>
</evidence>
<comment type="caution">
    <text evidence="2">The sequence shown here is derived from an EMBL/GenBank/DDBJ whole genome shotgun (WGS) entry which is preliminary data.</text>
</comment>
<reference evidence="2" key="1">
    <citation type="journal article" date="2023" name="Plant Biotechnol. J.">
        <title>Chromosome-level wild Hevea brasiliensis genome provides new tools for genomic-assisted breeding and valuable loci to elevate rubber yield.</title>
        <authorList>
            <person name="Cheng H."/>
            <person name="Song X."/>
            <person name="Hu Y."/>
            <person name="Wu T."/>
            <person name="Yang Q."/>
            <person name="An Z."/>
            <person name="Feng S."/>
            <person name="Deng Z."/>
            <person name="Wu W."/>
            <person name="Zeng X."/>
            <person name="Tu M."/>
            <person name="Wang X."/>
            <person name="Huang H."/>
        </authorList>
    </citation>
    <scope>NUCLEOTIDE SEQUENCE</scope>
    <source>
        <strain evidence="2">MT/VB/25A 57/8</strain>
    </source>
</reference>
<dbReference type="EMBL" id="JARPOI010000007">
    <property type="protein sequence ID" value="KAJ9176465.1"/>
    <property type="molecule type" value="Genomic_DNA"/>
</dbReference>
<dbReference type="PANTHER" id="PTHR10219">
    <property type="entry name" value="GLYCOLIPID TRANSFER PROTEIN-RELATED"/>
    <property type="match status" value="1"/>
</dbReference>
<dbReference type="InterPro" id="IPR014830">
    <property type="entry name" value="Glycolipid_transfer_prot_dom"/>
</dbReference>
<feature type="domain" description="Glycolipid transfer protein" evidence="1">
    <location>
        <begin position="24"/>
        <end position="160"/>
    </location>
</feature>
<dbReference type="SUPFAM" id="SSF110004">
    <property type="entry name" value="Glycolipid transfer protein, GLTP"/>
    <property type="match status" value="1"/>
</dbReference>
<accession>A0ABQ9MAM3</accession>
<evidence type="ECO:0000313" key="2">
    <source>
        <dbReference type="EMBL" id="KAJ9176465.1"/>
    </source>
</evidence>
<dbReference type="Gene3D" id="1.10.3520.10">
    <property type="entry name" value="Glycolipid transfer protein"/>
    <property type="match status" value="1"/>
</dbReference>
<gene>
    <name evidence="2" type="ORF">P3X46_011774</name>
</gene>
<keyword evidence="3" id="KW-1185">Reference proteome</keyword>
<proteinExistence type="predicted"/>
<evidence type="ECO:0000313" key="3">
    <source>
        <dbReference type="Proteomes" id="UP001174677"/>
    </source>
</evidence>